<evidence type="ECO:0000313" key="2">
    <source>
        <dbReference type="Proteomes" id="UP000800984"/>
    </source>
</evidence>
<evidence type="ECO:0000313" key="1">
    <source>
        <dbReference type="EMBL" id="NHM01576.1"/>
    </source>
</evidence>
<comment type="caution">
    <text evidence="1">The sequence shown here is derived from an EMBL/GenBank/DDBJ whole genome shotgun (WGS) entry which is preliminary data.</text>
</comment>
<keyword evidence="2" id="KW-1185">Reference proteome</keyword>
<dbReference type="EMBL" id="JAAJBT010000002">
    <property type="protein sequence ID" value="NHM01576.1"/>
    <property type="molecule type" value="Genomic_DNA"/>
</dbReference>
<organism evidence="1 2">
    <name type="scientific">Flavobacterium difficile</name>
    <dbReference type="NCBI Taxonomy" id="2709659"/>
    <lineage>
        <taxon>Bacteria</taxon>
        <taxon>Pseudomonadati</taxon>
        <taxon>Bacteroidota</taxon>
        <taxon>Flavobacteriia</taxon>
        <taxon>Flavobacteriales</taxon>
        <taxon>Flavobacteriaceae</taxon>
        <taxon>Flavobacterium</taxon>
    </lineage>
</organism>
<protein>
    <submittedName>
        <fullName evidence="1">Uncharacterized protein</fullName>
    </submittedName>
</protein>
<dbReference type="Proteomes" id="UP000800984">
    <property type="component" value="Unassembled WGS sequence"/>
</dbReference>
<sequence length="281" mass="32574">MEKITFNDYKNAIQSHYEIKKNEDITGILLHPSPAQLRNYCSLLLDNGLTPKDEAVFRNFFETKNGESLKKSIENCNTDKFRTIISFLKEKRDSEISLRVELAAVLIDFKPRPYHAFQKTEVVTNEISNAPQEMGFQENISALAEYATNFNGNPIKSNFKKKVAFGLMGLIGITSIGYTTKNTLFKNKECMQWQINHYEYVDCDQKALLRTYPILPVDESLINLKKIEVNNQTVFFRNGKPVVWYCKHKNKVTFYNSYGFDPETGKPLKPITKYMIKKYVK</sequence>
<accession>A0ABX0I7Z5</accession>
<reference evidence="1 2" key="1">
    <citation type="submission" date="2020-02" db="EMBL/GenBank/DDBJ databases">
        <authorList>
            <person name="Chen W.-M."/>
        </authorList>
    </citation>
    <scope>NUCLEOTIDE SEQUENCE [LARGE SCALE GENOMIC DNA]</scope>
    <source>
        <strain evidence="1 2">KDG-16</strain>
    </source>
</reference>
<dbReference type="RefSeq" id="WP_166076634.1">
    <property type="nucleotide sequence ID" value="NZ_JAAJBT010000002.1"/>
</dbReference>
<gene>
    <name evidence="1" type="ORF">G4D72_05565</name>
</gene>
<proteinExistence type="predicted"/>
<name>A0ABX0I7Z5_9FLAO</name>